<protein>
    <submittedName>
        <fullName evidence="1">Uncharacterized protein</fullName>
    </submittedName>
</protein>
<proteinExistence type="predicted"/>
<comment type="caution">
    <text evidence="1">The sequence shown here is derived from an EMBL/GenBank/DDBJ whole genome shotgun (WGS) entry which is preliminary data.</text>
</comment>
<gene>
    <name evidence="1" type="ORF">HNQ69_000968</name>
</gene>
<dbReference type="Proteomes" id="UP000561417">
    <property type="component" value="Unassembled WGS sequence"/>
</dbReference>
<dbReference type="EMBL" id="JACHIM010000003">
    <property type="protein sequence ID" value="MBB5073842.1"/>
    <property type="molecule type" value="Genomic_DNA"/>
</dbReference>
<evidence type="ECO:0000313" key="2">
    <source>
        <dbReference type="Proteomes" id="UP000561417"/>
    </source>
</evidence>
<accession>A0A840NX12</accession>
<dbReference type="AlphaFoldDB" id="A0A840NX12"/>
<sequence>MFTPSVAWRVCSSVVTISKLLLWLCNCFSSQFNAVVESIDAPRRR</sequence>
<evidence type="ECO:0000313" key="1">
    <source>
        <dbReference type="EMBL" id="MBB5073842.1"/>
    </source>
</evidence>
<reference evidence="1 2" key="1">
    <citation type="submission" date="2020-08" db="EMBL/GenBank/DDBJ databases">
        <title>Genomic Encyclopedia of Type Strains, Phase IV (KMG-IV): sequencing the most valuable type-strain genomes for metagenomic binning, comparative biology and taxonomic classification.</title>
        <authorList>
            <person name="Goeker M."/>
        </authorList>
    </citation>
    <scope>NUCLEOTIDE SEQUENCE [LARGE SCALE GENOMIC DNA]</scope>
    <source>
        <strain evidence="1 2">DSM 28538</strain>
    </source>
</reference>
<name>A0A840NX12_9HYPH</name>
<organism evidence="1 2">
    <name type="scientific">Bartonella callosciuri</name>
    <dbReference type="NCBI Taxonomy" id="686223"/>
    <lineage>
        <taxon>Bacteria</taxon>
        <taxon>Pseudomonadati</taxon>
        <taxon>Pseudomonadota</taxon>
        <taxon>Alphaproteobacteria</taxon>
        <taxon>Hyphomicrobiales</taxon>
        <taxon>Bartonellaceae</taxon>
        <taxon>Bartonella</taxon>
    </lineage>
</organism>
<keyword evidence="2" id="KW-1185">Reference proteome</keyword>